<dbReference type="EMBL" id="NVSR01000001">
    <property type="protein sequence ID" value="PCI30900.1"/>
    <property type="molecule type" value="Genomic_DNA"/>
</dbReference>
<evidence type="ECO:0000313" key="2">
    <source>
        <dbReference type="Proteomes" id="UP000218113"/>
    </source>
</evidence>
<sequence length="263" mass="30306">MAIKHIEHTLADAITSMTDTYGIDEYTSLSILEYAIGKSYNSDFPAAIWEDGTISIITDEGQKHFQLSNMKLGQIKKIVTDEVAKYVNLNNVSIFTNISSINSSIFYMHIEKVNGRHVEGKVFRYLDKKEDNVLLNGIHATLRVSSKTIFPKDKERDIFKVGNNILVSFDHLKENDDGTITASFTRNSKKLITYVINSSFSKLNVLNIEYKYSHWFNNQTNTISILERDCTVSKEHRLYIFSKIRKKINTNVRFIDKKENNED</sequence>
<protein>
    <submittedName>
        <fullName evidence="1">Uncharacterized protein</fullName>
    </submittedName>
</protein>
<dbReference type="Proteomes" id="UP000218113">
    <property type="component" value="Unassembled WGS sequence"/>
</dbReference>
<comment type="caution">
    <text evidence="1">The sequence shown here is derived from an EMBL/GenBank/DDBJ whole genome shotgun (WGS) entry which is preliminary data.</text>
</comment>
<organism evidence="1 2">
    <name type="scientific">SAR324 cluster bacterium</name>
    <dbReference type="NCBI Taxonomy" id="2024889"/>
    <lineage>
        <taxon>Bacteria</taxon>
        <taxon>Deltaproteobacteria</taxon>
        <taxon>SAR324 cluster</taxon>
    </lineage>
</organism>
<dbReference type="AlphaFoldDB" id="A0A2A4TBB3"/>
<gene>
    <name evidence="1" type="ORF">COB67_00150</name>
</gene>
<evidence type="ECO:0000313" key="1">
    <source>
        <dbReference type="EMBL" id="PCI30900.1"/>
    </source>
</evidence>
<reference evidence="2" key="1">
    <citation type="submission" date="2017-08" db="EMBL/GenBank/DDBJ databases">
        <title>A dynamic microbial community with high functional redundancy inhabits the cold, oxic subseafloor aquifer.</title>
        <authorList>
            <person name="Tully B.J."/>
            <person name="Wheat C.G."/>
            <person name="Glazer B.T."/>
            <person name="Huber J.A."/>
        </authorList>
    </citation>
    <scope>NUCLEOTIDE SEQUENCE [LARGE SCALE GENOMIC DNA]</scope>
</reference>
<name>A0A2A4TBB3_9DELT</name>
<accession>A0A2A4TBB3</accession>
<proteinExistence type="predicted"/>